<keyword evidence="6" id="KW-1185">Reference proteome</keyword>
<dbReference type="InterPro" id="IPR020026">
    <property type="entry name" value="PseC"/>
</dbReference>
<dbReference type="SUPFAM" id="SSF53383">
    <property type="entry name" value="PLP-dependent transferases"/>
    <property type="match status" value="1"/>
</dbReference>
<feature type="active site" description="Proton acceptor" evidence="2">
    <location>
        <position position="193"/>
    </location>
</feature>
<dbReference type="PANTHER" id="PTHR30244:SF34">
    <property type="entry name" value="DTDP-4-AMINO-4,6-DIDEOXYGALACTOSE TRANSAMINASE"/>
    <property type="match status" value="1"/>
</dbReference>
<dbReference type="EC" id="2.6.1.92" evidence="5"/>
<dbReference type="GO" id="GO:0008483">
    <property type="term" value="F:transaminase activity"/>
    <property type="evidence" value="ECO:0007669"/>
    <property type="project" value="UniProtKB-KW"/>
</dbReference>
<dbReference type="InterPro" id="IPR015424">
    <property type="entry name" value="PyrdxlP-dep_Trfase"/>
</dbReference>
<gene>
    <name evidence="5" type="primary">pseC</name>
    <name evidence="5" type="ORF">OM074_17660</name>
</gene>
<dbReference type="InterPro" id="IPR015421">
    <property type="entry name" value="PyrdxlP-dep_Trfase_major"/>
</dbReference>
<dbReference type="Pfam" id="PF01041">
    <property type="entry name" value="DegT_DnrJ_EryC1"/>
    <property type="match status" value="1"/>
</dbReference>
<dbReference type="Proteomes" id="UP001207408">
    <property type="component" value="Unassembled WGS sequence"/>
</dbReference>
<sequence>MKPISYGRQSIAQEDIDAVVETLKSEYLTQGPQIKEFEEKFAKYVDTKYAVAVANGTVALHLCAMALDVQPGDKWLTTPITFAASANCIKYCGGEIEFVDIDPETYCIDIDKIEQKLISAPAGTYKGIIPVDFAGYPVDIEKIYAVAKKYDLKIIEDACHAPGGYFIDSKEINQKCGNSRFADLAIFSFHPVKHIATGEGGMVTTNDKELYDKLCLYRTHGITKDENLMDENHGGWYYEMVELGYNYRLSDMQAALGISQLKRAAEGVSQRQKIADSYTKAFSEIEEIQTPVVPKNVSHAYHLYVIQVDDRKGLYEHLREAKIFSQVHYIPVHTMPYYKKQGWKKGDMPVAEAYYKKCLSLPMFPTLSNEEQQYVINKVIEFVSK</sequence>
<dbReference type="Gene3D" id="3.40.640.10">
    <property type="entry name" value="Type I PLP-dependent aspartate aminotransferase-like (Major domain)"/>
    <property type="match status" value="1"/>
</dbReference>
<evidence type="ECO:0000256" key="3">
    <source>
        <dbReference type="PIRSR" id="PIRSR000390-2"/>
    </source>
</evidence>
<accession>A0AAE3MGL1</accession>
<dbReference type="CDD" id="cd00616">
    <property type="entry name" value="AHBA_syn"/>
    <property type="match status" value="1"/>
</dbReference>
<evidence type="ECO:0000313" key="6">
    <source>
        <dbReference type="Proteomes" id="UP001207408"/>
    </source>
</evidence>
<reference evidence="5" key="1">
    <citation type="submission" date="2022-10" db="EMBL/GenBank/DDBJ databases">
        <authorList>
            <person name="Yu W.X."/>
        </authorList>
    </citation>
    <scope>NUCLEOTIDE SEQUENCE</scope>
    <source>
        <strain evidence="5">D04</strain>
    </source>
</reference>
<evidence type="ECO:0000256" key="2">
    <source>
        <dbReference type="PIRSR" id="PIRSR000390-1"/>
    </source>
</evidence>
<evidence type="ECO:0000256" key="4">
    <source>
        <dbReference type="RuleBase" id="RU004508"/>
    </source>
</evidence>
<organism evidence="5 6">
    <name type="scientific">Plebeiibacterium marinum</name>
    <dbReference type="NCBI Taxonomy" id="2992111"/>
    <lineage>
        <taxon>Bacteria</taxon>
        <taxon>Pseudomonadati</taxon>
        <taxon>Bacteroidota</taxon>
        <taxon>Bacteroidia</taxon>
        <taxon>Marinilabiliales</taxon>
        <taxon>Marinilabiliaceae</taxon>
        <taxon>Plebeiibacterium</taxon>
    </lineage>
</organism>
<evidence type="ECO:0000256" key="1">
    <source>
        <dbReference type="ARBA" id="ARBA00037999"/>
    </source>
</evidence>
<keyword evidence="5" id="KW-0032">Aminotransferase</keyword>
<comment type="similarity">
    <text evidence="1 4">Belongs to the DegT/DnrJ/EryC1 family.</text>
</comment>
<dbReference type="GO" id="GO:0030170">
    <property type="term" value="F:pyridoxal phosphate binding"/>
    <property type="evidence" value="ECO:0007669"/>
    <property type="project" value="TreeGrafter"/>
</dbReference>
<evidence type="ECO:0000313" key="5">
    <source>
        <dbReference type="EMBL" id="MCW3807463.1"/>
    </source>
</evidence>
<dbReference type="PANTHER" id="PTHR30244">
    <property type="entry name" value="TRANSAMINASE"/>
    <property type="match status" value="1"/>
</dbReference>
<keyword evidence="5" id="KW-0808">Transferase</keyword>
<dbReference type="NCBIfam" id="TIGR03588">
    <property type="entry name" value="PseC"/>
    <property type="match status" value="1"/>
</dbReference>
<dbReference type="EMBL" id="JAPDPI010000047">
    <property type="protein sequence ID" value="MCW3807463.1"/>
    <property type="molecule type" value="Genomic_DNA"/>
</dbReference>
<proteinExistence type="inferred from homology"/>
<dbReference type="PIRSF" id="PIRSF000390">
    <property type="entry name" value="PLP_StrS"/>
    <property type="match status" value="1"/>
</dbReference>
<name>A0AAE3MGL1_9BACT</name>
<keyword evidence="3 4" id="KW-0663">Pyridoxal phosphate</keyword>
<comment type="caution">
    <text evidence="5">The sequence shown here is derived from an EMBL/GenBank/DDBJ whole genome shotgun (WGS) entry which is preliminary data.</text>
</comment>
<dbReference type="AlphaFoldDB" id="A0AAE3MGL1"/>
<dbReference type="RefSeq" id="WP_301201874.1">
    <property type="nucleotide sequence ID" value="NZ_JAPDPI010000047.1"/>
</dbReference>
<dbReference type="InterPro" id="IPR015422">
    <property type="entry name" value="PyrdxlP-dep_Trfase_small"/>
</dbReference>
<dbReference type="GO" id="GO:0000271">
    <property type="term" value="P:polysaccharide biosynthetic process"/>
    <property type="evidence" value="ECO:0007669"/>
    <property type="project" value="TreeGrafter"/>
</dbReference>
<dbReference type="InterPro" id="IPR000653">
    <property type="entry name" value="DegT/StrS_aminotransferase"/>
</dbReference>
<feature type="modified residue" description="N6-(pyridoxal phosphate)lysine" evidence="3">
    <location>
        <position position="193"/>
    </location>
</feature>
<dbReference type="Gene3D" id="3.90.1150.10">
    <property type="entry name" value="Aspartate Aminotransferase, domain 1"/>
    <property type="match status" value="1"/>
</dbReference>
<protein>
    <submittedName>
        <fullName evidence="5">UDP-4-amino-4, 6-dideoxy-N-acetyl-beta-L-altrosamine transaminase</fullName>
        <ecNumber evidence="5">2.6.1.92</ecNumber>
    </submittedName>
</protein>